<dbReference type="Gene3D" id="3.40.47.10">
    <property type="match status" value="3"/>
</dbReference>
<feature type="domain" description="PKS/mFAS DH" evidence="14">
    <location>
        <begin position="3027"/>
        <end position="3305"/>
    </location>
</feature>
<dbReference type="InterPro" id="IPR013120">
    <property type="entry name" value="FAR_NAD-bd"/>
</dbReference>
<dbReference type="InterPro" id="IPR014030">
    <property type="entry name" value="Ketoacyl_synth_N"/>
</dbReference>
<dbReference type="EMBL" id="ACXX02000007">
    <property type="protein sequence ID" value="EGD47615.1"/>
    <property type="molecule type" value="Genomic_DNA"/>
</dbReference>
<dbReference type="NCBIfam" id="TIGR01733">
    <property type="entry name" value="AA-adenyl-dom"/>
    <property type="match status" value="1"/>
</dbReference>
<reference evidence="15" key="2">
    <citation type="submission" date="2011-01" db="EMBL/GenBank/DDBJ databases">
        <title>The Non-contiguous Finished genome of Clostridium papyrosolvens.</title>
        <authorList>
            <person name="Lucas S."/>
            <person name="Copeland A."/>
            <person name="Lapidus A."/>
            <person name="Cheng J.-F."/>
            <person name="Goodwin L."/>
            <person name="Pitluck S."/>
            <person name="Misra M."/>
            <person name="Chertkov O."/>
            <person name="Detter J.C."/>
            <person name="Han C."/>
            <person name="Tapia R."/>
            <person name="Land M."/>
            <person name="Hauser L."/>
            <person name="Kyrpides N."/>
            <person name="Ivanova N."/>
            <person name="Pagani I."/>
            <person name="Mouttaki H."/>
            <person name="He Z."/>
            <person name="Zhou J."/>
            <person name="Hemme C.L."/>
            <person name="Woyke T."/>
        </authorList>
    </citation>
    <scope>NUCLEOTIDE SEQUENCE [LARGE SCALE GENOMIC DNA]</scope>
    <source>
        <strain evidence="15">DSM 2782</strain>
    </source>
</reference>
<dbReference type="InterPro" id="IPR016039">
    <property type="entry name" value="Thiolase-like"/>
</dbReference>
<dbReference type="Proteomes" id="UP000003860">
    <property type="component" value="Unassembled WGS sequence"/>
</dbReference>
<dbReference type="InterPro" id="IPR042104">
    <property type="entry name" value="PKS_dehydratase_sf"/>
</dbReference>
<organism evidence="15 16">
    <name type="scientific">Ruminiclostridium papyrosolvens DSM 2782</name>
    <dbReference type="NCBI Taxonomy" id="588581"/>
    <lineage>
        <taxon>Bacteria</taxon>
        <taxon>Bacillati</taxon>
        <taxon>Bacillota</taxon>
        <taxon>Clostridia</taxon>
        <taxon>Eubacteriales</taxon>
        <taxon>Oscillospiraceae</taxon>
        <taxon>Ruminiclostridium</taxon>
    </lineage>
</organism>
<dbReference type="Gene3D" id="3.30.300.30">
    <property type="match status" value="1"/>
</dbReference>
<dbReference type="Pfam" id="PF00668">
    <property type="entry name" value="Condensation"/>
    <property type="match status" value="1"/>
</dbReference>
<dbReference type="InterPro" id="IPR020807">
    <property type="entry name" value="PKS_DH"/>
</dbReference>
<dbReference type="InterPro" id="IPR049490">
    <property type="entry name" value="C883_1060-like_KR_N"/>
</dbReference>
<feature type="region of interest" description="N-terminal hotdog fold" evidence="11">
    <location>
        <begin position="1517"/>
        <end position="1637"/>
    </location>
</feature>
<evidence type="ECO:0000256" key="7">
    <source>
        <dbReference type="ARBA" id="ARBA00022553"/>
    </source>
</evidence>
<dbReference type="GO" id="GO:0005886">
    <property type="term" value="C:plasma membrane"/>
    <property type="evidence" value="ECO:0007669"/>
    <property type="project" value="TreeGrafter"/>
</dbReference>
<feature type="domain" description="Carrier" evidence="12">
    <location>
        <begin position="825"/>
        <end position="902"/>
    </location>
</feature>
<dbReference type="PROSITE" id="PS50075">
    <property type="entry name" value="CARRIER"/>
    <property type="match status" value="2"/>
</dbReference>
<comment type="subcellular location">
    <subcellularLocation>
        <location evidence="3">Cytoplasm</location>
    </subcellularLocation>
</comment>
<dbReference type="CDD" id="cd05930">
    <property type="entry name" value="A_NRPS"/>
    <property type="match status" value="1"/>
</dbReference>
<feature type="domain" description="Ketosynthase family 3 (KS3)" evidence="13">
    <location>
        <begin position="2415"/>
        <end position="2840"/>
    </location>
</feature>
<dbReference type="InterPro" id="IPR050091">
    <property type="entry name" value="PKS_NRPS_Biosynth_Enz"/>
</dbReference>
<dbReference type="PROSITE" id="PS52019">
    <property type="entry name" value="PKS_MFAS_DH"/>
    <property type="match status" value="2"/>
</dbReference>
<dbReference type="InterPro" id="IPR023213">
    <property type="entry name" value="CAT-like_dom_sf"/>
</dbReference>
<dbReference type="Pfam" id="PF22336">
    <property type="entry name" value="RhiE-like_linker"/>
    <property type="match status" value="2"/>
</dbReference>
<evidence type="ECO:0000256" key="10">
    <source>
        <dbReference type="ARBA" id="ARBA00022737"/>
    </source>
</evidence>
<accession>F1TDH7</accession>
<evidence type="ECO:0000259" key="13">
    <source>
        <dbReference type="PROSITE" id="PS52004"/>
    </source>
</evidence>
<feature type="domain" description="Ketosynthase family 3 (KS3)" evidence="13">
    <location>
        <begin position="3931"/>
        <end position="4363"/>
    </location>
</feature>
<dbReference type="Gene3D" id="3.30.559.30">
    <property type="entry name" value="Nonribosomal peptide synthetase, condensation domain"/>
    <property type="match status" value="1"/>
</dbReference>
<dbReference type="PANTHER" id="PTHR43775:SF37">
    <property type="entry name" value="SI:DKEY-61P9.11"/>
    <property type="match status" value="1"/>
</dbReference>
<dbReference type="GO" id="GO:0004315">
    <property type="term" value="F:3-oxoacyl-[acyl-carrier-protein] synthase activity"/>
    <property type="evidence" value="ECO:0007669"/>
    <property type="project" value="InterPro"/>
</dbReference>
<dbReference type="CDD" id="cd08953">
    <property type="entry name" value="KR_2_SDR_x"/>
    <property type="match status" value="2"/>
</dbReference>
<feature type="region of interest" description="C-terminal hotdog fold" evidence="11">
    <location>
        <begin position="3160"/>
        <end position="3305"/>
    </location>
</feature>
<dbReference type="InterPro" id="IPR020845">
    <property type="entry name" value="AMP-binding_CS"/>
</dbReference>
<sequence length="5066" mass="569157">MGVKKILSALKQMKVILWVENNKVNYLCKDTLYTDDLKKLLSENEKEIIDFYYKHRVKRKNNEDFKGEIIGNAKLIQLPFDYYRPPKQKSEYALKTFKFFDRKSLSQNFNGQEFNDELILIAVTQILLYRYTGDSEISTGCLFSDTDEEKIFSNISFLHCKMSYELSFKQLLNILSEEIASLKSEGNNSINYNPLYQVAFSFNDFKDEPFNRLETNYFNSDSELPLADLHISFSKTSEGIKGYIWYNSSLFKPDTIDRMCCHFSELLQGALKSPDSKISVLPILSEAEKQVINTVWEDSNVVYEKLLPQIFEEQVEKTPDNIAVIYKKEKLTYKDLNAKINMLANKLIELGVGPEVPVAVLIERSSFAVICLMAILKAGGVYVPIDQSYPVGHQKYILEQAEIDVIISQKDLISKLPVENRKVICIDDRWDEIEKMSSLNPEKRANTDNSAVILYTSGSTGKPKGVVHGQGMLIYYLSWWWDNFPFDKEEILCQRTNINHIPSLQELLVGLLKGIPTVILPDEIVRDPFKLMDELAKSNVTRIRIVPSLLKMILDSGINIGASVPKLKLWYSLGEPLSFDLYTRFRNSAPNAIILNEFATTETNGVLYFDSRDHSDEMKSVPIGKIFADSGVFILDKNKEIVPIGVAGEIHVCGICVAKGYLNLPEITAERFIQNPFCSNTASKLYNTGDYAKYLANGSIEYIGRRDNQVKIRGVRIELTQIEVELSKHPGIKENAVCIIDNKSGGKKLASFIVLEDGVELSEAELKEYCERELPEYMVPSYIVKISKLPQTPNAKLDRTALPALLKEVQKYSAGKNSSKENNQKKIENSISVIKNKTAEILEINADLIDINKSFKDLGVDSVSAVNLVRLINKEFNCKMAVTSLYNYPSIAEFAESAIQFISRDAYEEKNKNKNKQNCSNELDNGSIAVIGMSGCFPKADNVMQFWENLIANRVSISEIPSDRWEIDKYYDKDPRKENKTISKVAGFINNIDQFDNTFFNISRREAELMDPQQRLSLMECWKAFEDAGYSAQAISGSKTGVFIGVWNSDYSQRLDRAGINPDAYTMMGNDSSILAARISYFLNLKGPNIPINTACSSSLVAVHEACQSILAGECSMAVAGGATVITTQNCFITTSKSGMLTPEGGCKTFDNKADGIALGETVAFVVLKSLKEAVKDGDNIYGIVRASGINQDGKTNGITAPSAISQSELELEVYKKADINPETITCVEAHGTGTKLGDPIEVEALTNAFRKYTNASQFCAIGSVKPNIGHTTASAGIASMIKMLLALKHRKIPATLNFDTHNNYIDFINSPFYVNNTLQDWETSNALPRRAAVSSFGYSGTNAHLVLEEYIAENEIETEGKVLPYYLIPISAKTKNSLKGMISALSEYLRTNELEGFLQELAYTLQVGRTHFNTRCCFVVKNIEDLKNKLTSALEGNLAEGHVAIELSENISNVESYNELLELAQAYVNGSDITWENLYDTKKAVRKLSLPTYCFDKESFWVDEVKISENKEARLHPLIQCNTSTIYEQKFSTYLTMTDRYVSGHIVNDENILPGAAIIEMIRAAGELAGQRTVEYISNISFMAPVVINEKGKNLDVGLLLENDKWTVKLTAANEYNINNRILYSKAEVNFKSENYVKNLAKLDIGTIIDRCGEVIEKDEVYAIYTNCGLNYGEDFRLVEKIYMNSHECISKIYMQDFAEEDNSKVALNPLLIDSVIHSAVAMLLPKDGTKSPPFIPYLLNEIKIFGKLEKEIFAYCKLINNDSSLQKTLDILIADNAGNVLVEMSGLVLHKLNAIKHEEPPVRSLCIDKKIWCKAELNISGKTQEVENVLVFDTDNELALMLGQQYKTILVMPGENFLQLDERTFKICAGKKDDFDRLIDILANQSNLPHQIIYTWSKAEENDIYDDSNISKVLSLGIYSLTFLTQALLSQKIEGIVKLLYIYQEGTSFTAPFDSAISGFVKTLYKENPNYIFKCIGLDEIKASQNLVRLAINEFNNESIDDFEIRYKISENERKVKALQTVEVTKNGILPIKKEGIYLITGGLGGVGMIFAEYFAKEYNATLILTGRSPLDEKTSLKLEKLKLSSNKIIYIQSDISDKAQVVELNESIMGKYGSVNGVIHAAGQLKDSFIIKKNSKEIAEVLSSKIFGTLNLHKTFNSSNMDFFVLFSSVSAEEGLIGQADYAYANSFMDNFAQSCSNVISINWGLWNNGGMKMGGHNASQMSSKNGMLEISADEGITMFSSALTMKEASIVATVKDLNYTKKYGNTTQDLIKKTKSDSSDNQLSTGSDKVQELAWNYFANLISEETKMPLKEISLKEPFRTFGIDSIMSLNMVEKLEKSFGLLSKTLFYENQTIEELIAYFIKNYSDKLTELLMKNNNVTDTKIEDFNSVSQITGRFETKEVKEVQKVQEVQDIAIIGVSGRYPMAESLEELWENLKAGKDCIIEIPSNRWDGEKNYDPDKNKRGTVYSKWGGFVKDVDKFDPLFFKISPRDAEKMDPQQRLFLQTAWHTVEDAGYTKGELEKNKVGVFAGVMWGQYHFFGVEESLKGNNVSLNTLFAAIANRVSYALNLNGPSISLDTMCSSSSTAIHLACESLKRNECDLAIAGGVNLSLHPDKYQFLSQEKFSSSDGKCRSFGEGGDGYVPGEGVGCVLLKPLDKAIADRDNIYAVIKGTAINHGGMTSGFTVPNPKAQEKVILDAYEKAGVNPETISYIEAHGTGTQLGDPIEITGLSNAFNYRTQLKQFCPIGSIKSNIGHLESAAGVAGITKILLQMKYKELVPSLHSELVNPYINFENSPFYIQRGLTPWKKPEGDYPRRAGISSFGAGGANAHIILEEYEKPVEAYDVPKGQMLFTLSAINKERLKTYGLTILNFIWRKSEGNTDKIYLQDLEYTLHIGREQMEERLAFVFSNEEELLRKLANYCSDDLQAEKLFLGNKNSNQLLFEGALGHELASNIVKSRELDKIAALWVSGIDIDWVEFHKDDKCNRISIPGYPFLKESYWVPAASDNDANSDKLQEAVKLHPLLDANISDFYEQKFSTKFTGKEYIFEQHIINGNKYLPGAAFIEIACIAMKLAGGKPIKQLKDITWIKPIIAGTEPVEVFTALYPESQPEFEFYTQQEKGRVTHAKGKAVYADTDSERVSEKIDMGALKSRFKTAISGDDYYSVLNKHSMNYGAEFKSIKELWYSEGEALAYIELPQIHDMTFKDYILHPVLIDGVLQAAAAGIVKKADDVLLIPYAVEQIDICNPLKESCYAFVEACDNSLLDDSEKFDIKVLDESGELLINIKGLSLKKVESSLNRDLEKTLYFTSRWEQTDLPESVSADKVEDNILIVDTDDSLYNSFKNSKEGQKSRVFFMQLGTALKTEQGDLYEVDALNKESFREAIGIIKKKGITLQKVIYNRLSQKRIGLSVSDNQPLEKITPTLLKNRINPVFYLTYGLIKNEISSIRVLFLSNQEDPLSSAIDGFSKSMRLEQPGYSFKSLRISGAANTSELIDKEMNCSDFTEIMYFKGSRFARQVRLSNLSDAGFNLQNKGVYLITGGAGGLGLVFAEYLVNKAEVKVILTGRSELDETKRSKINDLKNKYKSEIHYIPTDISNKEEVKLLISKIRTEYGEINGLLHSAGAIRDSFVINKRESDIEQVINPKILGTVYLDEELKNVKLDFFILFSSITSVMGNMGQTDYAFANRFMDYYAQHREDLRQKSERYGKTISINWPLWDGVGMDVNDKARENLKQNLGLMPISVEDALRAFEACFSAGESQVIVANGVEERMKSALRASESDDYIPYIENNYNESSEVSTENKEAVKKKLVMFLRDMLADELKIPSGRINSNDTFDKYGMDSIAVMNMNEILEKHIKNLPKSLYYEYVSIDELSKYFMTEHFEWANNQFGSKEKPVKIINETAINNNTITVKADKPRFIKEQTNMTEDIAIIGLSGKYPYAEDMEDFWKVIKEGRDCISEIPKERWSIHEYYSDNKGAEGKSYSKWGGFLRDVDKFDSLFFNISPHEAQLMDPQERIFLETAWHTFEDANYRISDLSDKKVGVFVGAMWGLYQLYGAQELLKGNHVYPNSTFASIANRVSYCFNLNGPSLALDTMCSSSITAIHLACESIRRGECEFALAGGVNVSIHPYKYLLLSDSSFISTDGKCRAFGKGGDGYVPGEGVGAVLLKPFTKAVEDGDNIYGVIKATSINHNGKTAGYTVPNPNAQSKLITESIKKAGIEPETISYIEAHGPGTSLGDPIEIAGLLSSVAKDIKTDWTCPVGSVKSNIGHLEAAAGIAGVTKVLMQMKNKHLVPSLHSQELNPNINFEGIPFYIQQKYEYWKKPVLAINGEKKEYPRRAFVSSFGAGGSNAHIIIEEYENHMKNEKTVSADSPHIIKLSARNSERLMIYANNLKNHIMRQYADDTDNMRNEPQELKDIAYSLNVGRDEMEERLALVVSSKKELIEKLEQYCTGIANITDFYSGNTKSDANKYGFLLEMDEGTELIRKLMENRNLSMLGQLWVTGVQVKWDMLYSAKSHKRIALPGYPFERERHWIEIAPSIKSSSINLVEMEQNEQNESKEDLKKTVLKKIASLLKLEEKDISNDTEISTIGFSSIIILRMLNQINEQYGVKITPVDLKLSPFTTIGEIIGIISASINQKVSLPINHGKDELKEDYDLSFNEEDMFPEIIDMSSSLKTENIFLTGATGVLGGRLMKDILEATQSNVYCLVRAKDINQATKRLKELLKAYDPLLKLEDAFEKRVIPVLGDIVSDKLGMTDEDYIELAEKTDMVIHCAAKLSLIGLYEEVKDVNVKGTQNCIEFALKTEQKYFTFISTHGIMGDRWLEPCEPLTEKALVLGQGFENMGYQKSKFDAEIKVRLAGKKGLKWNIIRAGNIMGDSVTGTYPFDVTNVVGVYYDLFRTAIELKYAPNSRLYLDVTPVDYLSGGIIYLCTSRKTVFETYHVTNPHYTLWPEVYGLVRDYGYDISIIDNDEYLEIIKNQSETSEGNTSVIVELTRFNPMFRKSIIGSSYADNSYTTDILKSAGIVCCKTDSDLIKTYIDYCIKIGYFKAPMEKKIEIL</sequence>
<dbReference type="SMART" id="SM00825">
    <property type="entry name" value="PKS_KS"/>
    <property type="match status" value="3"/>
</dbReference>
<evidence type="ECO:0000259" key="14">
    <source>
        <dbReference type="PROSITE" id="PS52019"/>
    </source>
</evidence>
<dbReference type="InterPro" id="IPR010080">
    <property type="entry name" value="Thioester_reductase-like_dom"/>
</dbReference>
<dbReference type="SUPFAM" id="SSF51735">
    <property type="entry name" value="NAD(P)-binding Rossmann-fold domains"/>
    <property type="match status" value="3"/>
</dbReference>
<dbReference type="GO" id="GO:0071770">
    <property type="term" value="P:DIM/DIP cell wall layer assembly"/>
    <property type="evidence" value="ECO:0007669"/>
    <property type="project" value="TreeGrafter"/>
</dbReference>
<keyword evidence="8 15" id="KW-0436">Ligase</keyword>
<keyword evidence="16" id="KW-1185">Reference proteome</keyword>
<dbReference type="CDD" id="cd05235">
    <property type="entry name" value="SDR_e1"/>
    <property type="match status" value="1"/>
</dbReference>
<dbReference type="Pfam" id="PF00109">
    <property type="entry name" value="ketoacyl-synt"/>
    <property type="match status" value="3"/>
</dbReference>
<dbReference type="PROSITE" id="PS52004">
    <property type="entry name" value="KS3_2"/>
    <property type="match status" value="3"/>
</dbReference>
<dbReference type="InterPro" id="IPR049900">
    <property type="entry name" value="PKS_mFAS_DH"/>
</dbReference>
<dbReference type="Pfam" id="PF21394">
    <property type="entry name" value="Beta-ketacyl_N"/>
    <property type="match status" value="2"/>
</dbReference>
<dbReference type="Pfam" id="PF13193">
    <property type="entry name" value="AMP-binding_C"/>
    <property type="match status" value="1"/>
</dbReference>
<evidence type="ECO:0000256" key="8">
    <source>
        <dbReference type="ARBA" id="ARBA00022598"/>
    </source>
</evidence>
<dbReference type="Pfam" id="PF00550">
    <property type="entry name" value="PP-binding"/>
    <property type="match status" value="4"/>
</dbReference>
<dbReference type="InterPro" id="IPR013968">
    <property type="entry name" value="PKS_KR"/>
</dbReference>
<dbReference type="InterPro" id="IPR049551">
    <property type="entry name" value="PKS_DH_C"/>
</dbReference>
<dbReference type="InterPro" id="IPR001242">
    <property type="entry name" value="Condensation_dom"/>
</dbReference>
<dbReference type="GO" id="GO:0006633">
    <property type="term" value="P:fatty acid biosynthetic process"/>
    <property type="evidence" value="ECO:0007669"/>
    <property type="project" value="InterPro"/>
</dbReference>
<evidence type="ECO:0000256" key="2">
    <source>
        <dbReference type="ARBA" id="ARBA00003299"/>
    </source>
</evidence>
<dbReference type="PROSITE" id="PS00012">
    <property type="entry name" value="PHOSPHOPANTETHEINE"/>
    <property type="match status" value="3"/>
</dbReference>
<dbReference type="InterPro" id="IPR025110">
    <property type="entry name" value="AMP-bd_C"/>
</dbReference>
<dbReference type="SUPFAM" id="SSF52777">
    <property type="entry name" value="CoA-dependent acyltransferases"/>
    <property type="match status" value="1"/>
</dbReference>
<feature type="active site" description="Proton donor; for dehydratase activity" evidence="11">
    <location>
        <position position="1715"/>
    </location>
</feature>
<dbReference type="GO" id="GO:0004312">
    <property type="term" value="F:fatty acid synthase activity"/>
    <property type="evidence" value="ECO:0007669"/>
    <property type="project" value="TreeGrafter"/>
</dbReference>
<dbReference type="Gene3D" id="3.10.129.110">
    <property type="entry name" value="Polyketide synthase dehydratase"/>
    <property type="match status" value="2"/>
</dbReference>
<dbReference type="Gene3D" id="3.40.50.12780">
    <property type="entry name" value="N-terminal domain of ligase-like"/>
    <property type="match status" value="1"/>
</dbReference>
<evidence type="ECO:0000256" key="6">
    <source>
        <dbReference type="ARBA" id="ARBA00022490"/>
    </source>
</evidence>
<feature type="active site" description="Proton donor; for dehydratase activity" evidence="11">
    <location>
        <position position="3221"/>
    </location>
</feature>
<keyword evidence="5" id="KW-0596">Phosphopantetheine</keyword>
<reference evidence="15" key="1">
    <citation type="submission" date="2009-07" db="EMBL/GenBank/DDBJ databases">
        <authorList>
            <consortium name="US DOE Joint Genome Institute (JGI-PGF)"/>
            <person name="Lucas S."/>
            <person name="Copeland A."/>
            <person name="Lapidus A."/>
            <person name="Glavina del Rio T."/>
            <person name="Tice H."/>
            <person name="Bruce D."/>
            <person name="Goodwin L."/>
            <person name="Pitluck S."/>
            <person name="Larimer F."/>
            <person name="Land M.L."/>
            <person name="Mouttaki H."/>
            <person name="He Z."/>
            <person name="Zhou J."/>
            <person name="Hemme C.L."/>
        </authorList>
    </citation>
    <scope>NUCLEOTIDE SEQUENCE [LARGE SCALE GENOMIC DNA]</scope>
    <source>
        <strain evidence="15">DSM 2782</strain>
    </source>
</reference>
<dbReference type="GO" id="GO:0005737">
    <property type="term" value="C:cytoplasm"/>
    <property type="evidence" value="ECO:0007669"/>
    <property type="project" value="UniProtKB-SubCell"/>
</dbReference>
<dbReference type="eggNOG" id="COG1020">
    <property type="taxonomic scope" value="Bacteria"/>
</dbReference>
<dbReference type="PROSITE" id="PS00455">
    <property type="entry name" value="AMP_BINDING"/>
    <property type="match status" value="1"/>
</dbReference>
<keyword evidence="10" id="KW-0677">Repeat</keyword>
<dbReference type="SMART" id="SM00826">
    <property type="entry name" value="PKS_DH"/>
    <property type="match status" value="1"/>
</dbReference>
<dbReference type="FunFam" id="3.40.47.10:FF:000019">
    <property type="entry name" value="Polyketide synthase type I"/>
    <property type="match status" value="3"/>
</dbReference>
<dbReference type="InterPro" id="IPR014031">
    <property type="entry name" value="Ketoacyl_synth_C"/>
</dbReference>
<feature type="region of interest" description="C-terminal hotdog fold" evidence="11">
    <location>
        <begin position="1654"/>
        <end position="1800"/>
    </location>
</feature>
<gene>
    <name evidence="15" type="ORF">Cpap_1809</name>
</gene>
<dbReference type="InterPro" id="IPR045851">
    <property type="entry name" value="AMP-bd_C_sf"/>
</dbReference>
<keyword evidence="6" id="KW-0963">Cytoplasm</keyword>
<dbReference type="InterPro" id="IPR020806">
    <property type="entry name" value="PKS_PP-bd"/>
</dbReference>
<dbReference type="PANTHER" id="PTHR43775">
    <property type="entry name" value="FATTY ACID SYNTHASE"/>
    <property type="match status" value="1"/>
</dbReference>
<dbReference type="Gene3D" id="3.30.559.10">
    <property type="entry name" value="Chloramphenicol acetyltransferase-like domain"/>
    <property type="match status" value="1"/>
</dbReference>
<dbReference type="Pfam" id="PF07993">
    <property type="entry name" value="NAD_binding_4"/>
    <property type="match status" value="1"/>
</dbReference>
<protein>
    <submittedName>
        <fullName evidence="15">AMP-dependent synthetase and ligase</fullName>
    </submittedName>
</protein>
<dbReference type="InterPro" id="IPR054514">
    <property type="entry name" value="RhiE-like_linker"/>
</dbReference>
<dbReference type="Pfam" id="PF02801">
    <property type="entry name" value="Ketoacyl-synt_C"/>
    <property type="match status" value="3"/>
</dbReference>
<dbReference type="SMART" id="SM00822">
    <property type="entry name" value="PKS_KR"/>
    <property type="match status" value="2"/>
</dbReference>
<evidence type="ECO:0000256" key="4">
    <source>
        <dbReference type="ARBA" id="ARBA00004789"/>
    </source>
</evidence>
<dbReference type="InterPro" id="IPR009081">
    <property type="entry name" value="PP-bd_ACP"/>
</dbReference>
<feature type="active site" description="Proton acceptor; for dehydratase activity" evidence="11">
    <location>
        <position position="1546"/>
    </location>
</feature>
<dbReference type="SMART" id="SM00823">
    <property type="entry name" value="PKS_PP"/>
    <property type="match status" value="4"/>
</dbReference>
<dbReference type="InterPro" id="IPR006162">
    <property type="entry name" value="Ppantetheine_attach_site"/>
</dbReference>
<dbReference type="Pfam" id="PF21089">
    <property type="entry name" value="PKS_DH_N"/>
    <property type="match status" value="2"/>
</dbReference>
<dbReference type="CDD" id="cd00833">
    <property type="entry name" value="PKS"/>
    <property type="match status" value="3"/>
</dbReference>
<dbReference type="InterPro" id="IPR057326">
    <property type="entry name" value="KR_dom"/>
</dbReference>
<feature type="domain" description="Ketosynthase family 3 (KS3)" evidence="13">
    <location>
        <begin position="925"/>
        <end position="1350"/>
    </location>
</feature>
<dbReference type="SUPFAM" id="SSF56801">
    <property type="entry name" value="Acetyl-CoA synthetase-like"/>
    <property type="match status" value="1"/>
</dbReference>
<dbReference type="GO" id="GO:0016874">
    <property type="term" value="F:ligase activity"/>
    <property type="evidence" value="ECO:0007669"/>
    <property type="project" value="UniProtKB-KW"/>
</dbReference>
<keyword evidence="9" id="KW-0808">Transferase</keyword>
<feature type="region of interest" description="N-terminal hotdog fold" evidence="11">
    <location>
        <begin position="3027"/>
        <end position="3143"/>
    </location>
</feature>
<comment type="function">
    <text evidence="2">Involved in some intermediate steps for the synthesis of the antibiotic polyketide bacillaene which is involved in secondary metabolism.</text>
</comment>
<feature type="domain" description="PKS/mFAS DH" evidence="14">
    <location>
        <begin position="1517"/>
        <end position="1800"/>
    </location>
</feature>
<dbReference type="eggNOG" id="COG3321">
    <property type="taxonomic scope" value="Bacteria"/>
</dbReference>
<keyword evidence="7" id="KW-0597">Phosphoprotein</keyword>
<evidence type="ECO:0000313" key="15">
    <source>
        <dbReference type="EMBL" id="EGD47615.1"/>
    </source>
</evidence>
<dbReference type="Gene3D" id="1.10.1240.100">
    <property type="match status" value="3"/>
</dbReference>
<comment type="caution">
    <text evidence="15">The sequence shown here is derived from an EMBL/GenBank/DDBJ whole genome shotgun (WGS) entry which is preliminary data.</text>
</comment>
<name>F1TDH7_9FIRM</name>
<dbReference type="Pfam" id="PF14765">
    <property type="entry name" value="PS-DH"/>
    <property type="match status" value="2"/>
</dbReference>
<evidence type="ECO:0000256" key="9">
    <source>
        <dbReference type="ARBA" id="ARBA00022679"/>
    </source>
</evidence>
<dbReference type="UniPathway" id="UPA01003"/>
<comment type="cofactor">
    <cofactor evidence="1">
        <name>pantetheine 4'-phosphate</name>
        <dbReference type="ChEBI" id="CHEBI:47942"/>
    </cofactor>
</comment>
<dbReference type="Pfam" id="PF08659">
    <property type="entry name" value="KR"/>
    <property type="match status" value="2"/>
</dbReference>
<dbReference type="Gene3D" id="3.40.50.720">
    <property type="entry name" value="NAD(P)-binding Rossmann-like Domain"/>
    <property type="match status" value="3"/>
</dbReference>
<dbReference type="InterPro" id="IPR036736">
    <property type="entry name" value="ACP-like_sf"/>
</dbReference>
<evidence type="ECO:0000256" key="3">
    <source>
        <dbReference type="ARBA" id="ARBA00004496"/>
    </source>
</evidence>
<dbReference type="InterPro" id="IPR010071">
    <property type="entry name" value="AA_adenyl_dom"/>
</dbReference>
<dbReference type="Gene3D" id="1.10.1200.10">
    <property type="entry name" value="ACP-like"/>
    <property type="match status" value="4"/>
</dbReference>
<dbReference type="InterPro" id="IPR018201">
    <property type="entry name" value="Ketoacyl_synth_AS"/>
</dbReference>
<feature type="domain" description="Carrier" evidence="12">
    <location>
        <begin position="4564"/>
        <end position="4643"/>
    </location>
</feature>
<evidence type="ECO:0000259" key="12">
    <source>
        <dbReference type="PROSITE" id="PS50075"/>
    </source>
</evidence>
<dbReference type="SUPFAM" id="SSF47336">
    <property type="entry name" value="ACP-like"/>
    <property type="match status" value="4"/>
</dbReference>
<evidence type="ECO:0000313" key="16">
    <source>
        <dbReference type="Proteomes" id="UP000003860"/>
    </source>
</evidence>
<dbReference type="GO" id="GO:0031177">
    <property type="term" value="F:phosphopantetheine binding"/>
    <property type="evidence" value="ECO:0007669"/>
    <property type="project" value="InterPro"/>
</dbReference>
<evidence type="ECO:0000256" key="11">
    <source>
        <dbReference type="PROSITE-ProRule" id="PRU01363"/>
    </source>
</evidence>
<comment type="pathway">
    <text evidence="4">Antibiotic biosynthesis; bacillaene biosynthesis.</text>
</comment>
<dbReference type="Pfam" id="PF00501">
    <property type="entry name" value="AMP-binding"/>
    <property type="match status" value="1"/>
</dbReference>
<proteinExistence type="predicted"/>
<dbReference type="InterPro" id="IPR042099">
    <property type="entry name" value="ANL_N_sf"/>
</dbReference>
<dbReference type="SMART" id="SM01294">
    <property type="entry name" value="PKS_PP_betabranch"/>
    <property type="match status" value="1"/>
</dbReference>
<dbReference type="InterPro" id="IPR049552">
    <property type="entry name" value="PKS_DH_N"/>
</dbReference>
<feature type="active site" description="Proton acceptor; for dehydratase activity" evidence="11">
    <location>
        <position position="3056"/>
    </location>
</feature>
<dbReference type="InterPro" id="IPR036291">
    <property type="entry name" value="NAD(P)-bd_dom_sf"/>
</dbReference>
<dbReference type="PROSITE" id="PS00606">
    <property type="entry name" value="KS3_1"/>
    <property type="match status" value="1"/>
</dbReference>
<dbReference type="InterPro" id="IPR000873">
    <property type="entry name" value="AMP-dep_synth/lig_dom"/>
</dbReference>
<dbReference type="OrthoDB" id="9765680at2"/>
<dbReference type="STRING" id="588581.Cpap_1809"/>
<evidence type="ECO:0000256" key="5">
    <source>
        <dbReference type="ARBA" id="ARBA00022450"/>
    </source>
</evidence>
<dbReference type="RefSeq" id="WP_004619566.1">
    <property type="nucleotide sequence ID" value="NZ_ACXX02000007.1"/>
</dbReference>
<dbReference type="InterPro" id="IPR020841">
    <property type="entry name" value="PKS_Beta-ketoAc_synthase_dom"/>
</dbReference>
<dbReference type="Pfam" id="PF22621">
    <property type="entry name" value="CurL-like_PKS_C"/>
    <property type="match status" value="1"/>
</dbReference>
<evidence type="ECO:0000256" key="1">
    <source>
        <dbReference type="ARBA" id="ARBA00001957"/>
    </source>
</evidence>
<dbReference type="FunFam" id="3.40.50.980:FF:000001">
    <property type="entry name" value="Non-ribosomal peptide synthetase"/>
    <property type="match status" value="1"/>
</dbReference>
<dbReference type="SUPFAM" id="SSF53901">
    <property type="entry name" value="Thiolase-like"/>
    <property type="match status" value="3"/>
</dbReference>